<keyword evidence="10" id="KW-0255">Endonuclease</keyword>
<dbReference type="InterPro" id="IPR050556">
    <property type="entry name" value="Type_II_TA_system_RNase"/>
</dbReference>
<protein>
    <recommendedName>
        <fullName evidence="8">Ribonuclease VapC</fullName>
        <shortName evidence="8">RNase VapC</shortName>
        <ecNumber evidence="8">3.1.-.-</ecNumber>
    </recommendedName>
    <alternativeName>
        <fullName evidence="8">Toxin VapC</fullName>
    </alternativeName>
</protein>
<dbReference type="Gene3D" id="3.40.50.1010">
    <property type="entry name" value="5'-nuclease"/>
    <property type="match status" value="1"/>
</dbReference>
<sequence>MRYLLDTNILIAAIKGVDTVRHKLEITPLSALVLSPIVLGELQLGIEKSSHRQKNAACLAHILDGLELIPLNAEVSQHYGVIRAELESKGTTIGANDYWIAAQARALGAVLVTDNVREFSRVPDLVIENWRT</sequence>
<evidence type="ECO:0000256" key="5">
    <source>
        <dbReference type="ARBA" id="ARBA00022801"/>
    </source>
</evidence>
<dbReference type="PANTHER" id="PTHR33653">
    <property type="entry name" value="RIBONUCLEASE VAPC2"/>
    <property type="match status" value="1"/>
</dbReference>
<evidence type="ECO:0000256" key="7">
    <source>
        <dbReference type="ARBA" id="ARBA00038093"/>
    </source>
</evidence>
<evidence type="ECO:0000256" key="3">
    <source>
        <dbReference type="ARBA" id="ARBA00022722"/>
    </source>
</evidence>
<dbReference type="GO" id="GO:0016787">
    <property type="term" value="F:hydrolase activity"/>
    <property type="evidence" value="ECO:0007669"/>
    <property type="project" value="UniProtKB-KW"/>
</dbReference>
<comment type="function">
    <text evidence="8">Toxic component of a toxin-antitoxin (TA) system. An RNase.</text>
</comment>
<accession>A0A450WMT9</accession>
<comment type="cofactor">
    <cofactor evidence="1 8">
        <name>Mg(2+)</name>
        <dbReference type="ChEBI" id="CHEBI:18420"/>
    </cofactor>
</comment>
<dbReference type="InterPro" id="IPR002716">
    <property type="entry name" value="PIN_dom"/>
</dbReference>
<keyword evidence="5 8" id="KW-0378">Hydrolase</keyword>
<gene>
    <name evidence="8" type="primary">vapC</name>
    <name evidence="10" type="ORF">BECKLFY1418C_GA0070996_104114</name>
</gene>
<keyword evidence="3 8" id="KW-0540">Nuclease</keyword>
<keyword evidence="6 8" id="KW-0460">Magnesium</keyword>
<keyword evidence="2 8" id="KW-1277">Toxin-antitoxin system</keyword>
<dbReference type="HAMAP" id="MF_00265">
    <property type="entry name" value="VapC_Nob1"/>
    <property type="match status" value="1"/>
</dbReference>
<comment type="similarity">
    <text evidence="7 8">Belongs to the PINc/VapC protein family.</text>
</comment>
<dbReference type="GO" id="GO:0000287">
    <property type="term" value="F:magnesium ion binding"/>
    <property type="evidence" value="ECO:0007669"/>
    <property type="project" value="UniProtKB-UniRule"/>
</dbReference>
<organism evidence="10">
    <name type="scientific">Candidatus Kentrum sp. LFY</name>
    <dbReference type="NCBI Taxonomy" id="2126342"/>
    <lineage>
        <taxon>Bacteria</taxon>
        <taxon>Pseudomonadati</taxon>
        <taxon>Pseudomonadota</taxon>
        <taxon>Gammaproteobacteria</taxon>
        <taxon>Candidatus Kentrum</taxon>
    </lineage>
</organism>
<evidence type="ECO:0000256" key="8">
    <source>
        <dbReference type="HAMAP-Rule" id="MF_00265"/>
    </source>
</evidence>
<keyword evidence="4 8" id="KW-0479">Metal-binding</keyword>
<keyword evidence="8" id="KW-0800">Toxin</keyword>
<dbReference type="EC" id="3.1.-.-" evidence="8"/>
<reference evidence="10" key="1">
    <citation type="submission" date="2019-02" db="EMBL/GenBank/DDBJ databases">
        <authorList>
            <person name="Gruber-Vodicka R. H."/>
            <person name="Seah K. B. B."/>
        </authorList>
    </citation>
    <scope>NUCLEOTIDE SEQUENCE</scope>
    <source>
        <strain evidence="10">BECK_BY7</strain>
    </source>
</reference>
<evidence type="ECO:0000256" key="2">
    <source>
        <dbReference type="ARBA" id="ARBA00022649"/>
    </source>
</evidence>
<dbReference type="GO" id="GO:0004519">
    <property type="term" value="F:endonuclease activity"/>
    <property type="evidence" value="ECO:0007669"/>
    <property type="project" value="UniProtKB-KW"/>
</dbReference>
<dbReference type="SUPFAM" id="SSF88723">
    <property type="entry name" value="PIN domain-like"/>
    <property type="match status" value="1"/>
</dbReference>
<proteinExistence type="inferred from homology"/>
<dbReference type="GO" id="GO:0090729">
    <property type="term" value="F:toxin activity"/>
    <property type="evidence" value="ECO:0007669"/>
    <property type="project" value="UniProtKB-KW"/>
</dbReference>
<dbReference type="GO" id="GO:0004540">
    <property type="term" value="F:RNA nuclease activity"/>
    <property type="evidence" value="ECO:0007669"/>
    <property type="project" value="InterPro"/>
</dbReference>
<evidence type="ECO:0000313" key="10">
    <source>
        <dbReference type="EMBL" id="VFK18309.1"/>
    </source>
</evidence>
<dbReference type="InterPro" id="IPR029060">
    <property type="entry name" value="PIN-like_dom_sf"/>
</dbReference>
<evidence type="ECO:0000259" key="9">
    <source>
        <dbReference type="Pfam" id="PF01850"/>
    </source>
</evidence>
<evidence type="ECO:0000256" key="6">
    <source>
        <dbReference type="ARBA" id="ARBA00022842"/>
    </source>
</evidence>
<evidence type="ECO:0000256" key="4">
    <source>
        <dbReference type="ARBA" id="ARBA00022723"/>
    </source>
</evidence>
<dbReference type="PANTHER" id="PTHR33653:SF1">
    <property type="entry name" value="RIBONUCLEASE VAPC2"/>
    <property type="match status" value="1"/>
</dbReference>
<dbReference type="AlphaFoldDB" id="A0A450WMT9"/>
<dbReference type="InterPro" id="IPR022907">
    <property type="entry name" value="VapC_family"/>
</dbReference>
<dbReference type="EMBL" id="CAADFN010000041">
    <property type="protein sequence ID" value="VFK18309.1"/>
    <property type="molecule type" value="Genomic_DNA"/>
</dbReference>
<feature type="binding site" evidence="8">
    <location>
        <position position="97"/>
    </location>
    <ligand>
        <name>Mg(2+)</name>
        <dbReference type="ChEBI" id="CHEBI:18420"/>
    </ligand>
</feature>
<evidence type="ECO:0000256" key="1">
    <source>
        <dbReference type="ARBA" id="ARBA00001946"/>
    </source>
</evidence>
<feature type="domain" description="PIN" evidence="9">
    <location>
        <begin position="3"/>
        <end position="123"/>
    </location>
</feature>
<feature type="binding site" evidence="8">
    <location>
        <position position="6"/>
    </location>
    <ligand>
        <name>Mg(2+)</name>
        <dbReference type="ChEBI" id="CHEBI:18420"/>
    </ligand>
</feature>
<dbReference type="Pfam" id="PF01850">
    <property type="entry name" value="PIN"/>
    <property type="match status" value="1"/>
</dbReference>
<name>A0A450WMT9_9GAMM</name>